<accession>A0AAD6TZ96</accession>
<comment type="caution">
    <text evidence="1">The sequence shown here is derived from an EMBL/GenBank/DDBJ whole genome shotgun (WGS) entry which is preliminary data.</text>
</comment>
<protein>
    <submittedName>
        <fullName evidence="1">Uncharacterized protein</fullName>
    </submittedName>
</protein>
<keyword evidence="2" id="KW-1185">Reference proteome</keyword>
<evidence type="ECO:0000313" key="2">
    <source>
        <dbReference type="Proteomes" id="UP001222325"/>
    </source>
</evidence>
<name>A0AAD6TZ96_9AGAR</name>
<reference evidence="1" key="1">
    <citation type="submission" date="2023-03" db="EMBL/GenBank/DDBJ databases">
        <title>Massive genome expansion in bonnet fungi (Mycena s.s.) driven by repeated elements and novel gene families across ecological guilds.</title>
        <authorList>
            <consortium name="Lawrence Berkeley National Laboratory"/>
            <person name="Harder C.B."/>
            <person name="Miyauchi S."/>
            <person name="Viragh M."/>
            <person name="Kuo A."/>
            <person name="Thoen E."/>
            <person name="Andreopoulos B."/>
            <person name="Lu D."/>
            <person name="Skrede I."/>
            <person name="Drula E."/>
            <person name="Henrissat B."/>
            <person name="Morin E."/>
            <person name="Kohler A."/>
            <person name="Barry K."/>
            <person name="LaButti K."/>
            <person name="Morin E."/>
            <person name="Salamov A."/>
            <person name="Lipzen A."/>
            <person name="Mereny Z."/>
            <person name="Hegedus B."/>
            <person name="Baldrian P."/>
            <person name="Stursova M."/>
            <person name="Weitz H."/>
            <person name="Taylor A."/>
            <person name="Grigoriev I.V."/>
            <person name="Nagy L.G."/>
            <person name="Martin F."/>
            <person name="Kauserud H."/>
        </authorList>
    </citation>
    <scope>NUCLEOTIDE SEQUENCE</scope>
    <source>
        <strain evidence="1">CBHHK173m</strain>
    </source>
</reference>
<proteinExistence type="predicted"/>
<organism evidence="1 2">
    <name type="scientific">Mycena belliarum</name>
    <dbReference type="NCBI Taxonomy" id="1033014"/>
    <lineage>
        <taxon>Eukaryota</taxon>
        <taxon>Fungi</taxon>
        <taxon>Dikarya</taxon>
        <taxon>Basidiomycota</taxon>
        <taxon>Agaricomycotina</taxon>
        <taxon>Agaricomycetes</taxon>
        <taxon>Agaricomycetidae</taxon>
        <taxon>Agaricales</taxon>
        <taxon>Marasmiineae</taxon>
        <taxon>Mycenaceae</taxon>
        <taxon>Mycena</taxon>
    </lineage>
</organism>
<dbReference type="Proteomes" id="UP001222325">
    <property type="component" value="Unassembled WGS sequence"/>
</dbReference>
<sequence>MPRALENTDTLCACFAVAEGNLRALLEWMPGRVWWKDLQRKQRVLVRALRAPQSQRLFSPPVVFQCIQLLLSTSHPHALYADIALSHASSRAGLNLVFAASYSSTILQELTLPTLDAPSLLTLAALPHLASLALLSYAAPLSPAQLATLLPPEATAFPALRSLAVAAETVTAAFALIVHISSPVLHTLCIRAREDAPGSAWEVALRVLAYLPCRLSLTALELGQSLRATAAAIDKDTEIPEFACVPRSLCSLVRLRCLSVHPPLALALEPTAFHPDLVGRVRWHNFSPRNTYRRRIRVRVLRRVVFTASKCILDD</sequence>
<evidence type="ECO:0000313" key="1">
    <source>
        <dbReference type="EMBL" id="KAJ7079452.1"/>
    </source>
</evidence>
<dbReference type="EMBL" id="JARJCN010000060">
    <property type="protein sequence ID" value="KAJ7079452.1"/>
    <property type="molecule type" value="Genomic_DNA"/>
</dbReference>
<gene>
    <name evidence="1" type="ORF">B0H15DRAFT_954082</name>
</gene>
<dbReference type="AlphaFoldDB" id="A0AAD6TZ96"/>